<dbReference type="OrthoDB" id="6108017at2759"/>
<dbReference type="EMBL" id="CAJHJT010000012">
    <property type="protein sequence ID" value="CAD6999802.1"/>
    <property type="molecule type" value="Genomic_DNA"/>
</dbReference>
<dbReference type="AlphaFoldDB" id="A0A811UKT0"/>
<dbReference type="InterPro" id="IPR038185">
    <property type="entry name" value="MyTH4_dom_sf"/>
</dbReference>
<dbReference type="Proteomes" id="UP000606786">
    <property type="component" value="Unassembled WGS sequence"/>
</dbReference>
<evidence type="ECO:0000313" key="2">
    <source>
        <dbReference type="EMBL" id="CAD6999802.1"/>
    </source>
</evidence>
<dbReference type="SMART" id="SM00139">
    <property type="entry name" value="MyTH4"/>
    <property type="match status" value="1"/>
</dbReference>
<keyword evidence="3" id="KW-1185">Reference proteome</keyword>
<dbReference type="GO" id="GO:0005856">
    <property type="term" value="C:cytoskeleton"/>
    <property type="evidence" value="ECO:0007669"/>
    <property type="project" value="InterPro"/>
</dbReference>
<dbReference type="Pfam" id="PF00784">
    <property type="entry name" value="MyTH4"/>
    <property type="match status" value="1"/>
</dbReference>
<dbReference type="PROSITE" id="PS51016">
    <property type="entry name" value="MYTH4"/>
    <property type="match status" value="1"/>
</dbReference>
<evidence type="ECO:0000259" key="1">
    <source>
        <dbReference type="PROSITE" id="PS51016"/>
    </source>
</evidence>
<reference evidence="2" key="1">
    <citation type="submission" date="2020-11" db="EMBL/GenBank/DDBJ databases">
        <authorList>
            <person name="Whitehead M."/>
        </authorList>
    </citation>
    <scope>NUCLEOTIDE SEQUENCE</scope>
    <source>
        <strain evidence="2">EGII</strain>
    </source>
</reference>
<dbReference type="PANTHER" id="PTHR22692">
    <property type="entry name" value="MYOSIN VII, XV"/>
    <property type="match status" value="1"/>
</dbReference>
<accession>A0A811UKT0</accession>
<organism evidence="2 3">
    <name type="scientific">Ceratitis capitata</name>
    <name type="common">Mediterranean fruit fly</name>
    <name type="synonym">Tephritis capitata</name>
    <dbReference type="NCBI Taxonomy" id="7213"/>
    <lineage>
        <taxon>Eukaryota</taxon>
        <taxon>Metazoa</taxon>
        <taxon>Ecdysozoa</taxon>
        <taxon>Arthropoda</taxon>
        <taxon>Hexapoda</taxon>
        <taxon>Insecta</taxon>
        <taxon>Pterygota</taxon>
        <taxon>Neoptera</taxon>
        <taxon>Endopterygota</taxon>
        <taxon>Diptera</taxon>
        <taxon>Brachycera</taxon>
        <taxon>Muscomorpha</taxon>
        <taxon>Tephritoidea</taxon>
        <taxon>Tephritidae</taxon>
        <taxon>Ceratitis</taxon>
        <taxon>Ceratitis</taxon>
    </lineage>
</organism>
<protein>
    <submittedName>
        <fullName evidence="2">(Mediterranean fruit fly) hypothetical protein</fullName>
    </submittedName>
</protein>
<dbReference type="PANTHER" id="PTHR22692:SF33">
    <property type="entry name" value="MYOSIN"/>
    <property type="match status" value="1"/>
</dbReference>
<proteinExistence type="predicted"/>
<dbReference type="InterPro" id="IPR000857">
    <property type="entry name" value="MyTH4_dom"/>
</dbReference>
<comment type="caution">
    <text evidence="2">The sequence shown here is derived from an EMBL/GenBank/DDBJ whole genome shotgun (WGS) entry which is preliminary data.</text>
</comment>
<gene>
    <name evidence="2" type="ORF">CCAP1982_LOCUS8318</name>
</gene>
<name>A0A811UKT0_CERCA</name>
<feature type="domain" description="MyTH4" evidence="1">
    <location>
        <begin position="166"/>
        <end position="311"/>
    </location>
</feature>
<dbReference type="Gene3D" id="1.25.40.530">
    <property type="entry name" value="MyTH4 domain"/>
    <property type="match status" value="1"/>
</dbReference>
<sequence length="314" mass="35954">MWSMGQSWMEMTRVSPLNLKTRSKYGIAVEDYKPTEAEYGACLGSRKGDLVRFGPDTFGSQVLEAKQRFLPGVCNAVEGEFTAEVVSALATLTKPPQKFLQVYRECAENMHNQDLDSVKHTTVQRQRLHTLRKFAEQHFREDILSDMPSQSQLHLANSPKEALWRLSCNMLKAPLLKTVLRDPESSQKALVIFYNILKYMDDATHDEQIISTDFIFKPALERQALRDELYCQLMKQLNGNHLQSSEEHGWDLMYLATGVTYSGPLVLKELLQFLNTRPHMLAAQPLKRLKRTLENEQRKRGPHAIDVDSNVSCI</sequence>
<dbReference type="Gene3D" id="2.30.30.40">
    <property type="entry name" value="SH3 Domains"/>
    <property type="match status" value="1"/>
</dbReference>
<dbReference type="InterPro" id="IPR051567">
    <property type="entry name" value="Unconventional_Myosin_ATPase"/>
</dbReference>
<evidence type="ECO:0000313" key="3">
    <source>
        <dbReference type="Proteomes" id="UP000606786"/>
    </source>
</evidence>